<dbReference type="STRING" id="10195.A0A3M7R7U9"/>
<name>A0A3M7R7U9_BRAPC</name>
<dbReference type="InterPro" id="IPR016024">
    <property type="entry name" value="ARM-type_fold"/>
</dbReference>
<evidence type="ECO:0000313" key="5">
    <source>
        <dbReference type="EMBL" id="RNA19606.1"/>
    </source>
</evidence>
<feature type="domain" description="U3 small nucleolar RNA-associated protein 20" evidence="3">
    <location>
        <begin position="886"/>
        <end position="1105"/>
    </location>
</feature>
<dbReference type="Gene3D" id="1.25.10.10">
    <property type="entry name" value="Leucine-rich Repeat Variant"/>
    <property type="match status" value="1"/>
</dbReference>
<sequence length="1842" mass="215167">MCTFLDIFAKFTSPKSWHQEENLRNLYLNLLCHYDSSVQKSALSCLYTYQYEFVKPYRENLEKLLEGKHFRHELVIFNLDEGSGVIHNDHRQKLLPILMRILYGKFNSNETTHTSSRDTKFNKRSTIIQFLSSCAEYELNYFFNLIFDSINVVLLDLNEKNSDRFDFNDNNYDEARREQFLINVIKRLSELDSSIYDVKKCIPFKKILGILQTMDILFKKLARQMENFSHRVLLMLSFIQKYTLKLNDEIIAINKDKKLVDEYHVNLIRVIKQQVSIRFKQFFDTFDHLNFTQCEYYLIFDSFIWPQSVKLPVESLQSVNNLLKTFHLWSERPKYFPLFVTKKTDFTLLDPSIISQQPLGSSTLLTKIFELIDTEKCSQKVIDYVLELVHNLVSFADFKEEENSDPERTLQLPFNIILDSNEELNFGTSILRPHVNSIVNHIEKLVSANMFKKVLPSRPLKILARISSFASNSQSQCQKIILLLVPYLVKNRIQSEENEVNILNSINYLLKQVQKVSDFVLPLSRLFLVIKNRQSRIELVNIFNTIQQLDSNFAGVSKLISDLNAWDAKKLDEPDYLLRLEAFKQINEMVASWSSFDINLAAILIYNCFFFINEIGDLAIKESSTNSIKILLDKSSSLELNKQEKNLFEANFMSCLKLGLKSSVENCRHEYIIIFVELIDKFTKYLPFLKDFHILFDLEDPEKDFFENIKHIQMHRRARALKRLQIHCQHISNENLLGFMMPLVRSFLDNEMYHKYDYLIEDACHTIGAICCTLDWSKYIKIVEYYLKILPKNKMNPKLVIKILVQVLDAFHYDLSLSTETDYYVDKETEEKTDQMEEGARRKKLVGSAMANKIHSTVTKSIIPVLFKCLTKKLRSEGEHKMNKHEDEDEQILRVPMALAILKLLNNLPRRTLETHLPGLLYKVCDMLKSRAMSVRNTTRDCLIKMVETLPDKKYYLNVFRELGNSLLKGYQVHVLCFTNLVVLKNVQCKLQVGDLDSSLAILLNSVRLELFSDSSEEKEVKQIVSKLMEAKTVSSFQSLQIIAKFLSQSELLTLLKPFKEQLDLCTTRKMIIKIEEALKYIMNGLLENSSLNTESIMCLVYGLINDTFDAFKDPSAYKKKLRKRLADQNEVKPANFDEEMDERKMPESCLIIPVEPRRGGDKPKTQAKTNQHIVIEFALQLMNSLMRQNRLLDANNQTRNVQLLDPYIPVFVEYLDGKFLKVTIITLRCLSGLLKCPLPSIDQNCKLIAAKLFNLLRTYSSSSSESERGENLELLMICYKVISNLIRDVKQFNLDDEQLQVLLHYAERNLYDNQKQSSAFNLLKAILSRRLACEELTEVLGKVMKLSIQADSPNVRLQSRQTMLQYMLEYSLAEKKLVKLLEFYVMQLNYEYENGRESAIEMLATMFSSFPIAKLDEHASLFYLPLAIQLHNDDSAKCKKLACLAIKSLIEKISEDKKDNLFNMTISLFKNDQKPMHKRISALLIKIFVESEQEKFEKRVEIVFEVLKIELNSENFSKNVEMNTDATLSEKFYDQYLYNLLSLLIKILTDVKILNDKNYAEIINDLYDQVKCYLSHEHLWIRLASCQLFGILFANNSVENLLSDKASFFNHKIDDQLIGNYLKIRNLIDDFCEQLRAPVLESDLAEQIVKNLAFMSKILIHHELKNDDQNELLKHDIDIEWLIKKIGKEAKYELVNKPKETIKRTFIFKLFAAISIELGKEKLKNYVQFLIPLLQRETEIDQNDENLKHLAKEVLNLIKTTIGIENFSLIYSKTNKKRVEFKEERKRKLAQLAVVDPQMSAAKKIRKQQRKKDAKKRKITHEKERIRGVKKQKTNNFKKFN</sequence>
<keyword evidence="6" id="KW-1185">Reference proteome</keyword>
<dbReference type="Pfam" id="PF20416">
    <property type="entry name" value="UTP20"/>
    <property type="match status" value="1"/>
</dbReference>
<dbReference type="EMBL" id="REGN01004015">
    <property type="protein sequence ID" value="RNA19606.1"/>
    <property type="molecule type" value="Genomic_DNA"/>
</dbReference>
<feature type="domain" description="U3 small nucleolar RNA-associated protein 20 N-terminal" evidence="2">
    <location>
        <begin position="3"/>
        <end position="663"/>
    </location>
</feature>
<evidence type="ECO:0000256" key="1">
    <source>
        <dbReference type="SAM" id="MobiDB-lite"/>
    </source>
</evidence>
<feature type="domain" description="U3 small nucleolar RNA-associated protein 20 C-terminal" evidence="4">
    <location>
        <begin position="1479"/>
        <end position="1821"/>
    </location>
</feature>
<dbReference type="PANTHER" id="PTHR17695">
    <property type="entry name" value="SMALL SUBUNIT PROCESSOME COMPONENT 20 HOMOLOG"/>
    <property type="match status" value="1"/>
</dbReference>
<evidence type="ECO:0000259" key="3">
    <source>
        <dbReference type="Pfam" id="PF20416"/>
    </source>
</evidence>
<evidence type="ECO:0000313" key="6">
    <source>
        <dbReference type="Proteomes" id="UP000276133"/>
    </source>
</evidence>
<proteinExistence type="predicted"/>
<dbReference type="InterPro" id="IPR057525">
    <property type="entry name" value="UTP20_C"/>
</dbReference>
<dbReference type="Proteomes" id="UP000276133">
    <property type="component" value="Unassembled WGS sequence"/>
</dbReference>
<protein>
    <submittedName>
        <fullName evidence="5">Small subunit processome component 20-like protein</fullName>
    </submittedName>
</protein>
<dbReference type="OrthoDB" id="360653at2759"/>
<dbReference type="InterPro" id="IPR046523">
    <property type="entry name" value="UTP20_dom"/>
</dbReference>
<comment type="caution">
    <text evidence="5">The sequence shown here is derived from an EMBL/GenBank/DDBJ whole genome shotgun (WGS) entry which is preliminary data.</text>
</comment>
<dbReference type="SUPFAM" id="SSF48371">
    <property type="entry name" value="ARM repeat"/>
    <property type="match status" value="1"/>
</dbReference>
<dbReference type="GO" id="GO:0030686">
    <property type="term" value="C:90S preribosome"/>
    <property type="evidence" value="ECO:0007669"/>
    <property type="project" value="TreeGrafter"/>
</dbReference>
<dbReference type="Pfam" id="PF07539">
    <property type="entry name" value="UTP20_N"/>
    <property type="match status" value="1"/>
</dbReference>
<evidence type="ECO:0000259" key="2">
    <source>
        <dbReference type="Pfam" id="PF07539"/>
    </source>
</evidence>
<evidence type="ECO:0000259" key="4">
    <source>
        <dbReference type="Pfam" id="PF23099"/>
    </source>
</evidence>
<dbReference type="PANTHER" id="PTHR17695:SF11">
    <property type="entry name" value="SMALL SUBUNIT PROCESSOME COMPONENT 20 HOMOLOG"/>
    <property type="match status" value="1"/>
</dbReference>
<dbReference type="Pfam" id="PF23099">
    <property type="entry name" value="UTP20_C"/>
    <property type="match status" value="1"/>
</dbReference>
<dbReference type="GO" id="GO:0032040">
    <property type="term" value="C:small-subunit processome"/>
    <property type="evidence" value="ECO:0007669"/>
    <property type="project" value="TreeGrafter"/>
</dbReference>
<feature type="region of interest" description="Disordered" evidence="1">
    <location>
        <begin position="1801"/>
        <end position="1842"/>
    </location>
</feature>
<dbReference type="InterPro" id="IPR052575">
    <property type="entry name" value="SSU_processome_comp_20"/>
</dbReference>
<accession>A0A3M7R7U9</accession>
<feature type="compositionally biased region" description="Basic residues" evidence="1">
    <location>
        <begin position="1804"/>
        <end position="1821"/>
    </location>
</feature>
<dbReference type="InterPro" id="IPR011989">
    <property type="entry name" value="ARM-like"/>
</dbReference>
<organism evidence="5 6">
    <name type="scientific">Brachionus plicatilis</name>
    <name type="common">Marine rotifer</name>
    <name type="synonym">Brachionus muelleri</name>
    <dbReference type="NCBI Taxonomy" id="10195"/>
    <lineage>
        <taxon>Eukaryota</taxon>
        <taxon>Metazoa</taxon>
        <taxon>Spiralia</taxon>
        <taxon>Gnathifera</taxon>
        <taxon>Rotifera</taxon>
        <taxon>Eurotatoria</taxon>
        <taxon>Monogononta</taxon>
        <taxon>Pseudotrocha</taxon>
        <taxon>Ploima</taxon>
        <taxon>Brachionidae</taxon>
        <taxon>Brachionus</taxon>
    </lineage>
</organism>
<dbReference type="InterPro" id="IPR011430">
    <property type="entry name" value="UTP20_N"/>
</dbReference>
<reference evidence="5 6" key="1">
    <citation type="journal article" date="2018" name="Sci. Rep.">
        <title>Genomic signatures of local adaptation to the degree of environmental predictability in rotifers.</title>
        <authorList>
            <person name="Franch-Gras L."/>
            <person name="Hahn C."/>
            <person name="Garcia-Roger E.M."/>
            <person name="Carmona M.J."/>
            <person name="Serra M."/>
            <person name="Gomez A."/>
        </authorList>
    </citation>
    <scope>NUCLEOTIDE SEQUENCE [LARGE SCALE GENOMIC DNA]</scope>
    <source>
        <strain evidence="5">HYR1</strain>
    </source>
</reference>
<gene>
    <name evidence="5" type="ORF">BpHYR1_034571</name>
</gene>